<evidence type="ECO:0000259" key="6">
    <source>
        <dbReference type="PROSITE" id="PS51935"/>
    </source>
</evidence>
<dbReference type="Pfam" id="PF01471">
    <property type="entry name" value="PG_binding_1"/>
    <property type="match status" value="1"/>
</dbReference>
<evidence type="ECO:0000256" key="3">
    <source>
        <dbReference type="ARBA" id="ARBA00022801"/>
    </source>
</evidence>
<keyword evidence="8" id="KW-1185">Reference proteome</keyword>
<dbReference type="InterPro" id="IPR000064">
    <property type="entry name" value="NLP_P60_dom"/>
</dbReference>
<gene>
    <name evidence="7" type="ORF">JOC83_001882</name>
</gene>
<dbReference type="InterPro" id="IPR051202">
    <property type="entry name" value="Peptidase_C40"/>
</dbReference>
<evidence type="ECO:0000256" key="5">
    <source>
        <dbReference type="SAM" id="SignalP"/>
    </source>
</evidence>
<comment type="caution">
    <text evidence="7">The sequence shown here is derived from an EMBL/GenBank/DDBJ whole genome shotgun (WGS) entry which is preliminary data.</text>
</comment>
<keyword evidence="5" id="KW-0732">Signal</keyword>
<dbReference type="GO" id="GO:0016787">
    <property type="term" value="F:hydrolase activity"/>
    <property type="evidence" value="ECO:0007669"/>
    <property type="project" value="UniProtKB-KW"/>
</dbReference>
<organism evidence="7 8">
    <name type="scientific">Priestia iocasae</name>
    <dbReference type="NCBI Taxonomy" id="2291674"/>
    <lineage>
        <taxon>Bacteria</taxon>
        <taxon>Bacillati</taxon>
        <taxon>Bacillota</taxon>
        <taxon>Bacilli</taxon>
        <taxon>Bacillales</taxon>
        <taxon>Bacillaceae</taxon>
        <taxon>Priestia</taxon>
    </lineage>
</organism>
<dbReference type="Gene3D" id="3.90.1720.10">
    <property type="entry name" value="endopeptidase domain like (from Nostoc punctiforme)"/>
    <property type="match status" value="1"/>
</dbReference>
<dbReference type="SUPFAM" id="SSF54001">
    <property type="entry name" value="Cysteine proteinases"/>
    <property type="match status" value="1"/>
</dbReference>
<evidence type="ECO:0000313" key="8">
    <source>
        <dbReference type="Proteomes" id="UP000809829"/>
    </source>
</evidence>
<name>A0ABS2QU83_9BACI</name>
<dbReference type="InterPro" id="IPR036365">
    <property type="entry name" value="PGBD-like_sf"/>
</dbReference>
<dbReference type="InterPro" id="IPR036366">
    <property type="entry name" value="PGBDSf"/>
</dbReference>
<evidence type="ECO:0000256" key="1">
    <source>
        <dbReference type="ARBA" id="ARBA00007074"/>
    </source>
</evidence>
<dbReference type="Pfam" id="PF00877">
    <property type="entry name" value="NLPC_P60"/>
    <property type="match status" value="1"/>
</dbReference>
<proteinExistence type="inferred from homology"/>
<dbReference type="InterPro" id="IPR002477">
    <property type="entry name" value="Peptidoglycan-bd-like"/>
</dbReference>
<protein>
    <submittedName>
        <fullName evidence="7">Cell wall-associated NlpC family hydrolase</fullName>
    </submittedName>
</protein>
<dbReference type="Gene3D" id="1.10.101.10">
    <property type="entry name" value="PGBD-like superfamily/PGBD"/>
    <property type="match status" value="1"/>
</dbReference>
<evidence type="ECO:0000256" key="4">
    <source>
        <dbReference type="ARBA" id="ARBA00022807"/>
    </source>
</evidence>
<dbReference type="PANTHER" id="PTHR47053">
    <property type="entry name" value="MUREIN DD-ENDOPEPTIDASE MEPH-RELATED"/>
    <property type="match status" value="1"/>
</dbReference>
<keyword evidence="4" id="KW-0788">Thiol protease</keyword>
<dbReference type="RefSeq" id="WP_205186499.1">
    <property type="nucleotide sequence ID" value="NZ_JAFBFC010000003.1"/>
</dbReference>
<feature type="chain" id="PRO_5045166583" evidence="5">
    <location>
        <begin position="20"/>
        <end position="225"/>
    </location>
</feature>
<dbReference type="PROSITE" id="PS51935">
    <property type="entry name" value="NLPC_P60"/>
    <property type="match status" value="1"/>
</dbReference>
<reference evidence="7 8" key="1">
    <citation type="submission" date="2021-01" db="EMBL/GenBank/DDBJ databases">
        <title>Genomic Encyclopedia of Type Strains, Phase IV (KMG-IV): sequencing the most valuable type-strain genomes for metagenomic binning, comparative biology and taxonomic classification.</title>
        <authorList>
            <person name="Goeker M."/>
        </authorList>
    </citation>
    <scope>NUCLEOTIDE SEQUENCE [LARGE SCALE GENOMIC DNA]</scope>
    <source>
        <strain evidence="7 8">DSM 104297</strain>
    </source>
</reference>
<evidence type="ECO:0000256" key="2">
    <source>
        <dbReference type="ARBA" id="ARBA00022670"/>
    </source>
</evidence>
<comment type="similarity">
    <text evidence="1">Belongs to the peptidase C40 family.</text>
</comment>
<dbReference type="EMBL" id="JAFBFC010000003">
    <property type="protein sequence ID" value="MBM7703035.1"/>
    <property type="molecule type" value="Genomic_DNA"/>
</dbReference>
<dbReference type="PANTHER" id="PTHR47053:SF1">
    <property type="entry name" value="MUREIN DD-ENDOPEPTIDASE MEPH-RELATED"/>
    <property type="match status" value="1"/>
</dbReference>
<keyword evidence="2" id="KW-0645">Protease</keyword>
<feature type="domain" description="NlpC/P60" evidence="6">
    <location>
        <begin position="103"/>
        <end position="223"/>
    </location>
</feature>
<accession>A0ABS2QU83</accession>
<feature type="signal peptide" evidence="5">
    <location>
        <begin position="1"/>
        <end position="19"/>
    </location>
</feature>
<dbReference type="Proteomes" id="UP000809829">
    <property type="component" value="Unassembled WGS sequence"/>
</dbReference>
<sequence length="225" mass="24630">MKKLVTTLAMTGAMFTAPAIGQAALGDQTLRQGMQNSDVTELKEILKKKGHLDATVSNYYNYDTVVAVKDFQRAHDLKVDGIVGAHTYKAMQVVQKEVKSEVGFNIDQLIADAKNHVGTSYKWGGTSPNGFDCSGFLQYVFKESVGVDLPRTVEQMYNAGESVTEPSRGDLVYFETYKSGASHAGIYLGDGKFIHTSTSKGVTISDKDSSYWKERYLGAKKVAVD</sequence>
<dbReference type="InterPro" id="IPR038765">
    <property type="entry name" value="Papain-like_cys_pep_sf"/>
</dbReference>
<dbReference type="SUPFAM" id="SSF47090">
    <property type="entry name" value="PGBD-like"/>
    <property type="match status" value="1"/>
</dbReference>
<keyword evidence="3 7" id="KW-0378">Hydrolase</keyword>
<evidence type="ECO:0000313" key="7">
    <source>
        <dbReference type="EMBL" id="MBM7703035.1"/>
    </source>
</evidence>